<name>A0ABT6A9B4_9ACTN</name>
<reference evidence="2 3" key="1">
    <citation type="submission" date="2023-03" db="EMBL/GenBank/DDBJ databases">
        <title>Draft genome sequence of Streptomyces sp. K1PA1 isolated from peat swamp forest in Thailand.</title>
        <authorList>
            <person name="Klaysubun C."/>
            <person name="Duangmal K."/>
        </authorList>
    </citation>
    <scope>NUCLEOTIDE SEQUENCE [LARGE SCALE GENOMIC DNA]</scope>
    <source>
        <strain evidence="2 3">K1PA1</strain>
    </source>
</reference>
<evidence type="ECO:0000256" key="1">
    <source>
        <dbReference type="SAM" id="MobiDB-lite"/>
    </source>
</evidence>
<proteinExistence type="predicted"/>
<sequence length="114" mass="11534">MPQHALVAQTEPVAAREQARNTLVRGGAGRPAAARVSDDRAHRLRPASGDEGQGTAGVERAPADGRTSGSGPGRGPRGARRTAHGFTVESAPRAGATAAAASWAAGPPRPREEA</sequence>
<evidence type="ECO:0000313" key="2">
    <source>
        <dbReference type="EMBL" id="MDF3301247.1"/>
    </source>
</evidence>
<feature type="region of interest" description="Disordered" evidence="1">
    <location>
        <begin position="1"/>
        <end position="114"/>
    </location>
</feature>
<organism evidence="2 3">
    <name type="scientific">Streptomyces tropicalis</name>
    <dbReference type="NCBI Taxonomy" id="3034234"/>
    <lineage>
        <taxon>Bacteria</taxon>
        <taxon>Bacillati</taxon>
        <taxon>Actinomycetota</taxon>
        <taxon>Actinomycetes</taxon>
        <taxon>Kitasatosporales</taxon>
        <taxon>Streptomycetaceae</taxon>
        <taxon>Streptomyces</taxon>
    </lineage>
</organism>
<evidence type="ECO:0000313" key="3">
    <source>
        <dbReference type="Proteomes" id="UP001221150"/>
    </source>
</evidence>
<dbReference type="RefSeq" id="WP_276110812.1">
    <property type="nucleotide sequence ID" value="NZ_JARJBB010000012.1"/>
</dbReference>
<accession>A0ABT6A9B4</accession>
<protein>
    <submittedName>
        <fullName evidence="2">Anti-sigma regulatory factor</fullName>
    </submittedName>
</protein>
<keyword evidence="3" id="KW-1185">Reference proteome</keyword>
<feature type="compositionally biased region" description="Low complexity" evidence="1">
    <location>
        <begin position="90"/>
        <end position="106"/>
    </location>
</feature>
<comment type="caution">
    <text evidence="2">The sequence shown here is derived from an EMBL/GenBank/DDBJ whole genome shotgun (WGS) entry which is preliminary data.</text>
</comment>
<dbReference type="EMBL" id="JARJBB010000012">
    <property type="protein sequence ID" value="MDF3301247.1"/>
    <property type="molecule type" value="Genomic_DNA"/>
</dbReference>
<gene>
    <name evidence="2" type="ORF">P3H78_21990</name>
</gene>
<dbReference type="Proteomes" id="UP001221150">
    <property type="component" value="Unassembled WGS sequence"/>
</dbReference>